<evidence type="ECO:0000313" key="8">
    <source>
        <dbReference type="Proteomes" id="UP001442841"/>
    </source>
</evidence>
<accession>A0ABZ3FMJ2</accession>
<feature type="domain" description="Rieske" evidence="6">
    <location>
        <begin position="323"/>
        <end position="386"/>
    </location>
</feature>
<dbReference type="InterPro" id="IPR036922">
    <property type="entry name" value="Rieske_2Fe-2S_sf"/>
</dbReference>
<dbReference type="SUPFAM" id="SSF51905">
    <property type="entry name" value="FAD/NAD(P)-binding domain"/>
    <property type="match status" value="1"/>
</dbReference>
<dbReference type="PROSITE" id="PS51296">
    <property type="entry name" value="RIESKE"/>
    <property type="match status" value="1"/>
</dbReference>
<evidence type="ECO:0000256" key="4">
    <source>
        <dbReference type="ARBA" id="ARBA00023014"/>
    </source>
</evidence>
<evidence type="ECO:0000256" key="1">
    <source>
        <dbReference type="ARBA" id="ARBA00022714"/>
    </source>
</evidence>
<dbReference type="PANTHER" id="PTHR13847:SF274">
    <property type="entry name" value="RIESKE 2FE-2S IRON-SULFUR PROTEIN YHFW-RELATED"/>
    <property type="match status" value="1"/>
</dbReference>
<proteinExistence type="predicted"/>
<keyword evidence="5" id="KW-1015">Disulfide bond</keyword>
<dbReference type="Gene3D" id="3.50.50.60">
    <property type="entry name" value="FAD/NAD(P)-binding domain"/>
    <property type="match status" value="2"/>
</dbReference>
<keyword evidence="3" id="KW-0408">Iron</keyword>
<keyword evidence="4" id="KW-0411">Iron-sulfur</keyword>
<dbReference type="PRINTS" id="PR00162">
    <property type="entry name" value="RIESKE"/>
</dbReference>
<protein>
    <submittedName>
        <fullName evidence="7">FAD-dependent oxidoreductase</fullName>
    </submittedName>
</protein>
<evidence type="ECO:0000256" key="2">
    <source>
        <dbReference type="ARBA" id="ARBA00022723"/>
    </source>
</evidence>
<evidence type="ECO:0000313" key="7">
    <source>
        <dbReference type="EMBL" id="XAN06025.1"/>
    </source>
</evidence>
<evidence type="ECO:0000256" key="3">
    <source>
        <dbReference type="ARBA" id="ARBA00023004"/>
    </source>
</evidence>
<dbReference type="Proteomes" id="UP001442841">
    <property type="component" value="Chromosome"/>
</dbReference>
<keyword evidence="1" id="KW-0001">2Fe-2S</keyword>
<keyword evidence="8" id="KW-1185">Reference proteome</keyword>
<dbReference type="SUPFAM" id="SSF50022">
    <property type="entry name" value="ISP domain"/>
    <property type="match status" value="1"/>
</dbReference>
<dbReference type="InterPro" id="IPR017941">
    <property type="entry name" value="Rieske_2Fe-2S"/>
</dbReference>
<evidence type="ECO:0000256" key="5">
    <source>
        <dbReference type="ARBA" id="ARBA00023157"/>
    </source>
</evidence>
<dbReference type="Pfam" id="PF01266">
    <property type="entry name" value="DAO"/>
    <property type="match status" value="1"/>
</dbReference>
<dbReference type="InterPro" id="IPR005805">
    <property type="entry name" value="Rieske_Fe-S_prot_C"/>
</dbReference>
<dbReference type="RefSeq" id="WP_425307463.1">
    <property type="nucleotide sequence ID" value="NZ_CP154795.1"/>
</dbReference>
<evidence type="ECO:0000259" key="6">
    <source>
        <dbReference type="PROSITE" id="PS51296"/>
    </source>
</evidence>
<reference evidence="7 8" key="1">
    <citation type="submission" date="2024-04" db="EMBL/GenBank/DDBJ databases">
        <title>Isolation of an actinomycete strain from pig manure.</title>
        <authorList>
            <person name="Gong T."/>
            <person name="Yu Z."/>
            <person name="An M."/>
            <person name="Wei C."/>
            <person name="Yang W."/>
            <person name="Liu L."/>
        </authorList>
    </citation>
    <scope>NUCLEOTIDE SEQUENCE [LARGE SCALE GENOMIC DNA]</scope>
    <source>
        <strain evidence="7 8">ZF39</strain>
    </source>
</reference>
<sequence length="386" mass="40726">MESVPGRSFPALKGSVEADVCVIGGGITGLLTAHELAGAGRRVVVLEADRLAASVTGYTTAKLTSQHSLRYRRHTQELGAEAARTYGEVNQRALDAIRRLAADLGVADDVEPRDAYVYGTDSAGVADLRAEAEAAAEAGLPASFTRDVPVPFATVGAVRFADQAQIHPRTLLLALADALVERGVGIFESSEATEVVGDGRWSVTTEQGSVSAEQVVLATLTPSAGVGDDLWGKLYCHQGFAVALELHDEDALTGADGRGGVLISNDRPMRLMRPVRRDQGRLLQVGGASYVADASSGDTPYDDLEAWAREHFDVGAVLHRWTTQDYDGGLEVVSAVCTHAGCIVLWDADEQGWACPCHGSTFAVDGAVTNGPAEDPLRDLGHLLRG</sequence>
<dbReference type="EMBL" id="CP154795">
    <property type="protein sequence ID" value="XAN06025.1"/>
    <property type="molecule type" value="Genomic_DNA"/>
</dbReference>
<dbReference type="InterPro" id="IPR006076">
    <property type="entry name" value="FAD-dep_OxRdtase"/>
</dbReference>
<gene>
    <name evidence="7" type="ORF">AADG42_01450</name>
</gene>
<organism evidence="7 8">
    <name type="scientific">Ammonicoccus fulvus</name>
    <dbReference type="NCBI Taxonomy" id="3138240"/>
    <lineage>
        <taxon>Bacteria</taxon>
        <taxon>Bacillati</taxon>
        <taxon>Actinomycetota</taxon>
        <taxon>Actinomycetes</taxon>
        <taxon>Propionibacteriales</taxon>
        <taxon>Propionibacteriaceae</taxon>
        <taxon>Ammonicoccus</taxon>
    </lineage>
</organism>
<keyword evidence="2" id="KW-0479">Metal-binding</keyword>
<dbReference type="Gene3D" id="2.102.10.10">
    <property type="entry name" value="Rieske [2Fe-2S] iron-sulphur domain"/>
    <property type="match status" value="1"/>
</dbReference>
<dbReference type="PANTHER" id="PTHR13847">
    <property type="entry name" value="SARCOSINE DEHYDROGENASE-RELATED"/>
    <property type="match status" value="1"/>
</dbReference>
<dbReference type="InterPro" id="IPR036188">
    <property type="entry name" value="FAD/NAD-bd_sf"/>
</dbReference>
<name>A0ABZ3FMJ2_9ACTN</name>